<dbReference type="InterPro" id="IPR018976">
    <property type="entry name" value="Imelysin-like"/>
</dbReference>
<dbReference type="OrthoDB" id="340549at2"/>
<accession>A0A4R9GHI1</accession>
<dbReference type="Pfam" id="PF09375">
    <property type="entry name" value="Peptidase_M75"/>
    <property type="match status" value="1"/>
</dbReference>
<comment type="caution">
    <text evidence="4">The sequence shown here is derived from an EMBL/GenBank/DDBJ whole genome shotgun (WGS) entry which is preliminary data.</text>
</comment>
<dbReference type="GO" id="GO:0030313">
    <property type="term" value="C:cell envelope"/>
    <property type="evidence" value="ECO:0007669"/>
    <property type="project" value="UniProtKB-SubCell"/>
</dbReference>
<dbReference type="CDD" id="cd14659">
    <property type="entry name" value="Imelysin-like_IPPA"/>
    <property type="match status" value="1"/>
</dbReference>
<keyword evidence="5" id="KW-1185">Reference proteome</keyword>
<comment type="subcellular location">
    <subcellularLocation>
        <location evidence="1">Cell envelope</location>
    </subcellularLocation>
</comment>
<keyword evidence="2" id="KW-0732">Signal</keyword>
<feature type="domain" description="Imelysin-like" evidence="3">
    <location>
        <begin position="61"/>
        <end position="359"/>
    </location>
</feature>
<reference evidence="4" key="1">
    <citation type="journal article" date="2019" name="PLoS Negl. Trop. Dis.">
        <title>Revisiting the worldwide diversity of Leptospira species in the environment.</title>
        <authorList>
            <person name="Vincent A.T."/>
            <person name="Schiettekatte O."/>
            <person name="Bourhy P."/>
            <person name="Veyrier F.J."/>
            <person name="Picardeau M."/>
        </authorList>
    </citation>
    <scope>NUCLEOTIDE SEQUENCE [LARGE SCALE GENOMIC DNA]</scope>
    <source>
        <strain evidence="4">SSW15</strain>
    </source>
</reference>
<dbReference type="EMBL" id="RQET01000004">
    <property type="protein sequence ID" value="TGK12107.1"/>
    <property type="molecule type" value="Genomic_DNA"/>
</dbReference>
<dbReference type="Proteomes" id="UP000298458">
    <property type="component" value="Unassembled WGS sequence"/>
</dbReference>
<dbReference type="InterPro" id="IPR038352">
    <property type="entry name" value="Imelysin_sf"/>
</dbReference>
<dbReference type="AlphaFoldDB" id="A0A4R9GHI1"/>
<evidence type="ECO:0000259" key="3">
    <source>
        <dbReference type="Pfam" id="PF09375"/>
    </source>
</evidence>
<evidence type="ECO:0000313" key="5">
    <source>
        <dbReference type="Proteomes" id="UP000298458"/>
    </source>
</evidence>
<protein>
    <submittedName>
        <fullName evidence="4">Imelysin</fullName>
    </submittedName>
</protein>
<proteinExistence type="predicted"/>
<evidence type="ECO:0000256" key="2">
    <source>
        <dbReference type="ARBA" id="ARBA00022729"/>
    </source>
</evidence>
<evidence type="ECO:0000313" key="4">
    <source>
        <dbReference type="EMBL" id="TGK12107.1"/>
    </source>
</evidence>
<gene>
    <name evidence="4" type="ORF">EHO60_07500</name>
</gene>
<evidence type="ECO:0000256" key="1">
    <source>
        <dbReference type="ARBA" id="ARBA00004196"/>
    </source>
</evidence>
<dbReference type="RefSeq" id="WP_135767510.1">
    <property type="nucleotide sequence ID" value="NZ_RQET01000004.1"/>
</dbReference>
<dbReference type="InterPro" id="IPR034984">
    <property type="entry name" value="Imelysin-like_IPPA"/>
</dbReference>
<sequence length="410" mass="44001">MKIFELISRKTFGSVLVLGSMTLDIACTPHSGSDSSTIAALLALQPSYTEFLTYSGNSLVLPAFQNLQTTTSALKIAAQAYYADPTNTTKLVTLQQAWKTARTSLKKAEVFYFGPAENPPGYYYTNLDGFEKVQRPKWSNISAVLSNTTSFPTINEANVLNYSSIRRGFEALEMLIFSSDGNDAIVSSNANIIAANSSNSGYQRRLDYLQALALVISDDATALNSQWQSSGGNFLGNYVAGTGYFLSQRDSFNTYLTKMANLTEVMRDQKTATPAGLSVSSAGVARSYQTEAIFSRNAYQDLLDNLSGMDLAYSGNSGDSQAKTLSSIVSALNPTLDTNIKSSISDLKSTLQTKVAGNSDLYADISAGSSKISSQVSPLWTKLKNLKALFTADLLPILGVPALPSNADGD</sequence>
<organism evidence="4 5">
    <name type="scientific">Leptospira fletcheri</name>
    <dbReference type="NCBI Taxonomy" id="2484981"/>
    <lineage>
        <taxon>Bacteria</taxon>
        <taxon>Pseudomonadati</taxon>
        <taxon>Spirochaetota</taxon>
        <taxon>Spirochaetia</taxon>
        <taxon>Leptospirales</taxon>
        <taxon>Leptospiraceae</taxon>
        <taxon>Leptospira</taxon>
    </lineage>
</organism>
<name>A0A4R9GHI1_9LEPT</name>
<dbReference type="Gene3D" id="1.20.1420.20">
    <property type="entry name" value="M75 peptidase, HXXE motif"/>
    <property type="match status" value="1"/>
</dbReference>